<reference evidence="3" key="1">
    <citation type="submission" date="2023-07" db="EMBL/GenBank/DDBJ databases">
        <title>Characterization of two Paracoccaceae strains isolated from Phycosphere and proposal of Xinfangfangia lacusdiani sp. nov.</title>
        <authorList>
            <person name="Deng Y."/>
            <person name="Zhang Y.Q."/>
        </authorList>
    </citation>
    <scope>NUCLEOTIDE SEQUENCE [LARGE SCALE GENOMIC DNA]</scope>
    <source>
        <strain evidence="3">CPCC 101403</strain>
    </source>
</reference>
<keyword evidence="3" id="KW-1185">Reference proteome</keyword>
<dbReference type="Proteomes" id="UP001251085">
    <property type="component" value="Unassembled WGS sequence"/>
</dbReference>
<dbReference type="Pfam" id="PF04447">
    <property type="entry name" value="dATP-dGTP_PPHyd"/>
    <property type="match status" value="1"/>
</dbReference>
<proteinExistence type="predicted"/>
<feature type="domain" description="dATP/dGTP diphosphohydrolase MazZ" evidence="1">
    <location>
        <begin position="15"/>
        <end position="107"/>
    </location>
</feature>
<dbReference type="EMBL" id="JAVRQI010000005">
    <property type="protein sequence ID" value="MDT1061876.1"/>
    <property type="molecule type" value="Genomic_DNA"/>
</dbReference>
<name>A0ABU3ECC2_9RHOB</name>
<protein>
    <submittedName>
        <fullName evidence="2">DUF550 domain-containing protein</fullName>
    </submittedName>
</protein>
<evidence type="ECO:0000313" key="2">
    <source>
        <dbReference type="EMBL" id="MDT1061876.1"/>
    </source>
</evidence>
<comment type="caution">
    <text evidence="2">The sequence shown here is derived from an EMBL/GenBank/DDBJ whole genome shotgun (WGS) entry which is preliminary data.</text>
</comment>
<sequence length="129" mass="13888">MNRLSTPPAADLAQLRAEHAAWSQAQFGDVSAVGPAKHLSKEALEVAAAPCDPIEHADCWMLLWDMQRRAGISDEQLAQAIREKLAVNKARAWGKTREGEAIEHAHTTSPAVGIPLFEGHAPAEAARHG</sequence>
<dbReference type="RefSeq" id="WP_311758970.1">
    <property type="nucleotide sequence ID" value="NZ_JAVRQI010000005.1"/>
</dbReference>
<organism evidence="2 3">
    <name type="scientific">Paracoccus broussonetiae</name>
    <dbReference type="NCBI Taxonomy" id="3075834"/>
    <lineage>
        <taxon>Bacteria</taxon>
        <taxon>Pseudomonadati</taxon>
        <taxon>Pseudomonadota</taxon>
        <taxon>Alphaproteobacteria</taxon>
        <taxon>Rhodobacterales</taxon>
        <taxon>Paracoccaceae</taxon>
        <taxon>Paracoccus</taxon>
    </lineage>
</organism>
<dbReference type="InterPro" id="IPR007538">
    <property type="entry name" value="dATP/dGTP_dipphydrolase_MazZ"/>
</dbReference>
<evidence type="ECO:0000259" key="1">
    <source>
        <dbReference type="Pfam" id="PF04447"/>
    </source>
</evidence>
<evidence type="ECO:0000313" key="3">
    <source>
        <dbReference type="Proteomes" id="UP001251085"/>
    </source>
</evidence>
<accession>A0ABU3ECC2</accession>
<gene>
    <name evidence="2" type="ORF">RM190_08415</name>
</gene>